<keyword evidence="3" id="KW-1185">Reference proteome</keyword>
<protein>
    <submittedName>
        <fullName evidence="2">Uncharacterized protein</fullName>
    </submittedName>
</protein>
<evidence type="ECO:0000313" key="3">
    <source>
        <dbReference type="Proteomes" id="UP000294901"/>
    </source>
</evidence>
<dbReference type="EMBL" id="SNWR01000002">
    <property type="protein sequence ID" value="TDO32318.1"/>
    <property type="molecule type" value="Genomic_DNA"/>
</dbReference>
<evidence type="ECO:0000313" key="2">
    <source>
        <dbReference type="EMBL" id="TDO32318.1"/>
    </source>
</evidence>
<reference evidence="2 3" key="1">
    <citation type="submission" date="2019-03" db="EMBL/GenBank/DDBJ databases">
        <title>Sequencing the genomes of 1000 actinobacteria strains.</title>
        <authorList>
            <person name="Klenk H.-P."/>
        </authorList>
    </citation>
    <scope>NUCLEOTIDE SEQUENCE [LARGE SCALE GENOMIC DNA]</scope>
    <source>
        <strain evidence="2 3">DSM 43805</strain>
    </source>
</reference>
<proteinExistence type="predicted"/>
<feature type="region of interest" description="Disordered" evidence="1">
    <location>
        <begin position="81"/>
        <end position="105"/>
    </location>
</feature>
<organism evidence="2 3">
    <name type="scientific">Paractinoplanes brasiliensis</name>
    <dbReference type="NCBI Taxonomy" id="52695"/>
    <lineage>
        <taxon>Bacteria</taxon>
        <taxon>Bacillati</taxon>
        <taxon>Actinomycetota</taxon>
        <taxon>Actinomycetes</taxon>
        <taxon>Micromonosporales</taxon>
        <taxon>Micromonosporaceae</taxon>
        <taxon>Paractinoplanes</taxon>
    </lineage>
</organism>
<dbReference type="RefSeq" id="WP_133878300.1">
    <property type="nucleotide sequence ID" value="NZ_BOMD01000037.1"/>
</dbReference>
<accession>A0A4V3C644</accession>
<dbReference type="Proteomes" id="UP000294901">
    <property type="component" value="Unassembled WGS sequence"/>
</dbReference>
<name>A0A4V3C644_9ACTN</name>
<dbReference type="OrthoDB" id="9776021at2"/>
<dbReference type="AlphaFoldDB" id="A0A4V3C644"/>
<evidence type="ECO:0000256" key="1">
    <source>
        <dbReference type="SAM" id="MobiDB-lite"/>
    </source>
</evidence>
<comment type="caution">
    <text evidence="2">The sequence shown here is derived from an EMBL/GenBank/DDBJ whole genome shotgun (WGS) entry which is preliminary data.</text>
</comment>
<gene>
    <name evidence="2" type="ORF">C8E87_7775</name>
</gene>
<sequence>MTDPGPALGGSLWTAPDEFRGRLIDLAGRALRDDPGLQSALSRWKDELLQSALLDSIAEQADTLLARTNREIDDVVAKRRALDAHTTDPPPSIAGQAGRRRRRRC</sequence>